<sequence length="233" mass="27040">MMHLIWTLNIDGKSHPTECLFPRSQCMLLVGQQTKIDLLLYMYNLIVDEAWSMHDTSLPYGVFLTKFLMDRGVIVSDGEPRTPIDSALNKATMSRSKGQGSIVHLFGRRAAALIQHHRHRHTWEHPEQSHRSFMNGWMPSNASLATATDEIEAIKAVKEKDLQDFSKKQAEMEATLQDHSEEQRVEQERIRKEQEGLRVEISKKLEQRMATIMEKKMHDMSKRLFSQFGGRHR</sequence>
<proteinExistence type="predicted"/>
<evidence type="ECO:0000313" key="2">
    <source>
        <dbReference type="Proteomes" id="UP000516437"/>
    </source>
</evidence>
<dbReference type="OrthoDB" id="1837773at2759"/>
<name>A0A6A1WJ37_9ROSI</name>
<keyword evidence="2" id="KW-1185">Reference proteome</keyword>
<protein>
    <submittedName>
        <fullName evidence="1">Uncharacterized protein</fullName>
    </submittedName>
</protein>
<dbReference type="EMBL" id="RXIC02000019">
    <property type="protein sequence ID" value="KAB1225211.1"/>
    <property type="molecule type" value="Genomic_DNA"/>
</dbReference>
<accession>A0A6A1WJ37</accession>
<dbReference type="Proteomes" id="UP000516437">
    <property type="component" value="Chromosome 1"/>
</dbReference>
<comment type="caution">
    <text evidence="1">The sequence shown here is derived from an EMBL/GenBank/DDBJ whole genome shotgun (WGS) entry which is preliminary data.</text>
</comment>
<reference evidence="1 2" key="1">
    <citation type="journal article" date="2019" name="Plant Biotechnol. J.">
        <title>The red bayberry genome and genetic basis of sex determination.</title>
        <authorList>
            <person name="Jia H.M."/>
            <person name="Jia H.J."/>
            <person name="Cai Q.L."/>
            <person name="Wang Y."/>
            <person name="Zhao H.B."/>
            <person name="Yang W.F."/>
            <person name="Wang G.Y."/>
            <person name="Li Y.H."/>
            <person name="Zhan D.L."/>
            <person name="Shen Y.T."/>
            <person name="Niu Q.F."/>
            <person name="Chang L."/>
            <person name="Qiu J."/>
            <person name="Zhao L."/>
            <person name="Xie H.B."/>
            <person name="Fu W.Y."/>
            <person name="Jin J."/>
            <person name="Li X.W."/>
            <person name="Jiao Y."/>
            <person name="Zhou C.C."/>
            <person name="Tu T."/>
            <person name="Chai C.Y."/>
            <person name="Gao J.L."/>
            <person name="Fan L.J."/>
            <person name="van de Weg E."/>
            <person name="Wang J.Y."/>
            <person name="Gao Z.S."/>
        </authorList>
    </citation>
    <scope>NUCLEOTIDE SEQUENCE [LARGE SCALE GENOMIC DNA]</scope>
    <source>
        <tissue evidence="1">Leaves</tissue>
    </source>
</reference>
<organism evidence="1 2">
    <name type="scientific">Morella rubra</name>
    <name type="common">Chinese bayberry</name>
    <dbReference type="NCBI Taxonomy" id="262757"/>
    <lineage>
        <taxon>Eukaryota</taxon>
        <taxon>Viridiplantae</taxon>
        <taxon>Streptophyta</taxon>
        <taxon>Embryophyta</taxon>
        <taxon>Tracheophyta</taxon>
        <taxon>Spermatophyta</taxon>
        <taxon>Magnoliopsida</taxon>
        <taxon>eudicotyledons</taxon>
        <taxon>Gunneridae</taxon>
        <taxon>Pentapetalae</taxon>
        <taxon>rosids</taxon>
        <taxon>fabids</taxon>
        <taxon>Fagales</taxon>
        <taxon>Myricaceae</taxon>
        <taxon>Morella</taxon>
    </lineage>
</organism>
<dbReference type="AlphaFoldDB" id="A0A6A1WJ37"/>
<evidence type="ECO:0000313" key="1">
    <source>
        <dbReference type="EMBL" id="KAB1225211.1"/>
    </source>
</evidence>
<gene>
    <name evidence="1" type="ORF">CJ030_MR1G025756</name>
</gene>